<name>A0A653C580_CALMS</name>
<dbReference type="Proteomes" id="UP000410492">
    <property type="component" value="Unassembled WGS sequence"/>
</dbReference>
<proteinExistence type="predicted"/>
<accession>A0A653C580</accession>
<dbReference type="EMBL" id="CAACVG010006985">
    <property type="protein sequence ID" value="VEN42946.1"/>
    <property type="molecule type" value="Genomic_DNA"/>
</dbReference>
<reference evidence="2 3" key="1">
    <citation type="submission" date="2019-01" db="EMBL/GenBank/DDBJ databases">
        <authorList>
            <person name="Sayadi A."/>
        </authorList>
    </citation>
    <scope>NUCLEOTIDE SEQUENCE [LARGE SCALE GENOMIC DNA]</scope>
</reference>
<feature type="region of interest" description="Disordered" evidence="1">
    <location>
        <begin position="1"/>
        <end position="32"/>
    </location>
</feature>
<gene>
    <name evidence="2" type="ORF">CALMAC_LOCUS6257</name>
</gene>
<sequence>MCHRSAYLTTAGRRKATNDEATHSGRPTSVSVSGVADVSFSDHFPFSRPPTTGAIRRFPCRHRENNNFLLYTRSLTEIDLGIFA</sequence>
<dbReference type="AlphaFoldDB" id="A0A653C580"/>
<evidence type="ECO:0000313" key="2">
    <source>
        <dbReference type="EMBL" id="VEN42946.1"/>
    </source>
</evidence>
<evidence type="ECO:0000256" key="1">
    <source>
        <dbReference type="SAM" id="MobiDB-lite"/>
    </source>
</evidence>
<evidence type="ECO:0000313" key="3">
    <source>
        <dbReference type="Proteomes" id="UP000410492"/>
    </source>
</evidence>
<organism evidence="2 3">
    <name type="scientific">Callosobruchus maculatus</name>
    <name type="common">Southern cowpea weevil</name>
    <name type="synonym">Pulse bruchid</name>
    <dbReference type="NCBI Taxonomy" id="64391"/>
    <lineage>
        <taxon>Eukaryota</taxon>
        <taxon>Metazoa</taxon>
        <taxon>Ecdysozoa</taxon>
        <taxon>Arthropoda</taxon>
        <taxon>Hexapoda</taxon>
        <taxon>Insecta</taxon>
        <taxon>Pterygota</taxon>
        <taxon>Neoptera</taxon>
        <taxon>Endopterygota</taxon>
        <taxon>Coleoptera</taxon>
        <taxon>Polyphaga</taxon>
        <taxon>Cucujiformia</taxon>
        <taxon>Chrysomeloidea</taxon>
        <taxon>Chrysomelidae</taxon>
        <taxon>Bruchinae</taxon>
        <taxon>Bruchini</taxon>
        <taxon>Callosobruchus</taxon>
    </lineage>
</organism>
<keyword evidence="3" id="KW-1185">Reference proteome</keyword>
<protein>
    <submittedName>
        <fullName evidence="2">Uncharacterized protein</fullName>
    </submittedName>
</protein>